<evidence type="ECO:0000313" key="2">
    <source>
        <dbReference type="EMBL" id="DAF89015.1"/>
    </source>
</evidence>
<organism evidence="2">
    <name type="scientific">Siphoviridae sp. ctSA812</name>
    <dbReference type="NCBI Taxonomy" id="2825508"/>
    <lineage>
        <taxon>Viruses</taxon>
        <taxon>Duplodnaviria</taxon>
        <taxon>Heunggongvirae</taxon>
        <taxon>Uroviricota</taxon>
        <taxon>Caudoviricetes</taxon>
    </lineage>
</organism>
<sequence>MYKNSEGYADPTAGSAMSQVMKEYRQKQKKRYADKNRRKIYVASRYAGDVDTNVAAAITYCRRVIDEGYMPVASHLLYPQILNDNDPNERDLGLLFGLALLRMCDEVWVFGAISPGVAQEIEEAKRLKKQIRYFEEVGA</sequence>
<dbReference type="EMBL" id="BK016000">
    <property type="protein sequence ID" value="DAF89015.1"/>
    <property type="molecule type" value="Genomic_DNA"/>
</dbReference>
<name>A0A8S5U3H8_9CAUD</name>
<evidence type="ECO:0000259" key="1">
    <source>
        <dbReference type="Pfam" id="PF24963"/>
    </source>
</evidence>
<reference evidence="2" key="1">
    <citation type="journal article" date="2021" name="Proc. Natl. Acad. Sci. U.S.A.">
        <title>A Catalog of Tens of Thousands of Viruses from Human Metagenomes Reveals Hidden Associations with Chronic Diseases.</title>
        <authorList>
            <person name="Tisza M.J."/>
            <person name="Buck C.B."/>
        </authorList>
    </citation>
    <scope>NUCLEOTIDE SEQUENCE</scope>
    <source>
        <strain evidence="2">CtSA812</strain>
    </source>
</reference>
<dbReference type="InterPro" id="IPR056670">
    <property type="entry name" value="DUF7768"/>
</dbReference>
<proteinExistence type="predicted"/>
<feature type="domain" description="DUF7768" evidence="1">
    <location>
        <begin position="39"/>
        <end position="134"/>
    </location>
</feature>
<dbReference type="Gene3D" id="3.40.50.10400">
    <property type="entry name" value="Hypothetical protein PA1492"/>
    <property type="match status" value="1"/>
</dbReference>
<dbReference type="Pfam" id="PF24963">
    <property type="entry name" value="DUF7768"/>
    <property type="match status" value="1"/>
</dbReference>
<accession>A0A8S5U3H8</accession>
<protein>
    <submittedName>
        <fullName evidence="2">N-deoxyribosyltransferase</fullName>
    </submittedName>
</protein>